<keyword evidence="2" id="KW-1185">Reference proteome</keyword>
<dbReference type="AlphaFoldDB" id="A0A976ILY2"/>
<dbReference type="KEGG" id="blac:94348374"/>
<proteinExistence type="predicted"/>
<accession>A0A976ILY2</accession>
<dbReference type="Proteomes" id="UP000294530">
    <property type="component" value="Unassembled WGS sequence"/>
</dbReference>
<gene>
    <name evidence="1" type="ORF">CCR75_004617</name>
</gene>
<dbReference type="GeneID" id="94348374"/>
<dbReference type="OrthoDB" id="1638023at2759"/>
<comment type="caution">
    <text evidence="1">The sequence shown here is derived from an EMBL/GenBank/DDBJ whole genome shotgun (WGS) entry which is preliminary data.</text>
</comment>
<dbReference type="RefSeq" id="XP_067823708.1">
    <property type="nucleotide sequence ID" value="XM_067962703.1"/>
</dbReference>
<sequence>MTDNVRVELCEKEQKEPKLTQKELSAWLEARFNVKVIQVNISNTLKRAADLFANADTGTRRAKLHRTVNYPVMESALFEWFQLNCLGQHERRALEVQGSRLLRSA</sequence>
<reference evidence="1 2" key="1">
    <citation type="journal article" date="2021" name="Genome Biol.">
        <title>AFLAP: assembly-free linkage analysis pipeline using k-mers from genome sequencing data.</title>
        <authorList>
            <person name="Fletcher K."/>
            <person name="Zhang L."/>
            <person name="Gil J."/>
            <person name="Han R."/>
            <person name="Cavanaugh K."/>
            <person name="Michelmore R."/>
        </authorList>
    </citation>
    <scope>NUCLEOTIDE SEQUENCE [LARGE SCALE GENOMIC DNA]</scope>
    <source>
        <strain evidence="1 2">SF5</strain>
    </source>
</reference>
<evidence type="ECO:0008006" key="3">
    <source>
        <dbReference type="Google" id="ProtNLM"/>
    </source>
</evidence>
<organism evidence="1 2">
    <name type="scientific">Bremia lactucae</name>
    <name type="common">Lettuce downy mildew</name>
    <dbReference type="NCBI Taxonomy" id="4779"/>
    <lineage>
        <taxon>Eukaryota</taxon>
        <taxon>Sar</taxon>
        <taxon>Stramenopiles</taxon>
        <taxon>Oomycota</taxon>
        <taxon>Peronosporomycetes</taxon>
        <taxon>Peronosporales</taxon>
        <taxon>Peronosporaceae</taxon>
        <taxon>Bremia</taxon>
    </lineage>
</organism>
<dbReference type="Gene3D" id="1.10.10.60">
    <property type="entry name" value="Homeodomain-like"/>
    <property type="match status" value="1"/>
</dbReference>
<protein>
    <recommendedName>
        <fullName evidence="3">HTH CENPB-type domain-containing protein</fullName>
    </recommendedName>
</protein>
<evidence type="ECO:0000313" key="1">
    <source>
        <dbReference type="EMBL" id="TDH74210.1"/>
    </source>
</evidence>
<evidence type="ECO:0000313" key="2">
    <source>
        <dbReference type="Proteomes" id="UP000294530"/>
    </source>
</evidence>
<name>A0A976ILY2_BRELC</name>
<dbReference type="EMBL" id="SHOA02000011">
    <property type="protein sequence ID" value="TDH74210.1"/>
    <property type="molecule type" value="Genomic_DNA"/>
</dbReference>